<evidence type="ECO:0000256" key="3">
    <source>
        <dbReference type="ARBA" id="ARBA00022448"/>
    </source>
</evidence>
<dbReference type="GO" id="GO:0009279">
    <property type="term" value="C:cell outer membrane"/>
    <property type="evidence" value="ECO:0007669"/>
    <property type="project" value="UniProtKB-SubCell"/>
</dbReference>
<keyword evidence="3" id="KW-0813">Transport</keyword>
<proteinExistence type="inferred from homology"/>
<dbReference type="PANTHER" id="PTHR30026">
    <property type="entry name" value="OUTER MEMBRANE PROTEIN TOLC"/>
    <property type="match status" value="1"/>
</dbReference>
<keyword evidence="6" id="KW-0472">Membrane</keyword>
<dbReference type="InterPro" id="IPR010130">
    <property type="entry name" value="T1SS_OMP_TolC"/>
</dbReference>
<dbReference type="GO" id="GO:0015288">
    <property type="term" value="F:porin activity"/>
    <property type="evidence" value="ECO:0007669"/>
    <property type="project" value="TreeGrafter"/>
</dbReference>
<evidence type="ECO:0000256" key="1">
    <source>
        <dbReference type="ARBA" id="ARBA00004442"/>
    </source>
</evidence>
<dbReference type="Gene3D" id="1.20.1600.10">
    <property type="entry name" value="Outer membrane efflux proteins (OEP)"/>
    <property type="match status" value="1"/>
</dbReference>
<evidence type="ECO:0000256" key="6">
    <source>
        <dbReference type="ARBA" id="ARBA00023136"/>
    </source>
</evidence>
<evidence type="ECO:0000313" key="9">
    <source>
        <dbReference type="EMBL" id="PTN01675.1"/>
    </source>
</evidence>
<reference evidence="9 10" key="1">
    <citation type="submission" date="2018-04" db="EMBL/GenBank/DDBJ databases">
        <title>Genomic Encyclopedia of Archaeal and Bacterial Type Strains, Phase II (KMG-II): from individual species to whole genera.</title>
        <authorList>
            <person name="Goeker M."/>
        </authorList>
    </citation>
    <scope>NUCLEOTIDE SEQUENCE [LARGE SCALE GENOMIC DNA]</scope>
    <source>
        <strain evidence="9 10">DSM 18064</strain>
    </source>
</reference>
<dbReference type="InterPro" id="IPR051906">
    <property type="entry name" value="TolC-like"/>
</dbReference>
<gene>
    <name evidence="9" type="ORF">C8N32_11174</name>
</gene>
<evidence type="ECO:0000256" key="2">
    <source>
        <dbReference type="ARBA" id="ARBA00007613"/>
    </source>
</evidence>
<evidence type="ECO:0000256" key="4">
    <source>
        <dbReference type="ARBA" id="ARBA00022452"/>
    </source>
</evidence>
<keyword evidence="4" id="KW-1134">Transmembrane beta strand</keyword>
<accession>A0A2T5BR89</accession>
<comment type="subcellular location">
    <subcellularLocation>
        <location evidence="1">Cell outer membrane</location>
    </subcellularLocation>
</comment>
<dbReference type="Proteomes" id="UP000243859">
    <property type="component" value="Unassembled WGS sequence"/>
</dbReference>
<evidence type="ECO:0000256" key="5">
    <source>
        <dbReference type="ARBA" id="ARBA00022692"/>
    </source>
</evidence>
<organism evidence="9 10">
    <name type="scientific">Rhodovulum imhoffii</name>
    <dbReference type="NCBI Taxonomy" id="365340"/>
    <lineage>
        <taxon>Bacteria</taxon>
        <taxon>Pseudomonadati</taxon>
        <taxon>Pseudomonadota</taxon>
        <taxon>Alphaproteobacteria</taxon>
        <taxon>Rhodobacterales</taxon>
        <taxon>Paracoccaceae</taxon>
        <taxon>Rhodovulum</taxon>
    </lineage>
</organism>
<dbReference type="RefSeq" id="WP_107892882.1">
    <property type="nucleotide sequence ID" value="NZ_NHSI01000064.1"/>
</dbReference>
<evidence type="ECO:0000256" key="7">
    <source>
        <dbReference type="ARBA" id="ARBA00023237"/>
    </source>
</evidence>
<comment type="caution">
    <text evidence="9">The sequence shown here is derived from an EMBL/GenBank/DDBJ whole genome shotgun (WGS) entry which is preliminary data.</text>
</comment>
<dbReference type="EMBL" id="QAAA01000011">
    <property type="protein sequence ID" value="PTN01675.1"/>
    <property type="molecule type" value="Genomic_DNA"/>
</dbReference>
<dbReference type="GO" id="GO:0015562">
    <property type="term" value="F:efflux transmembrane transporter activity"/>
    <property type="evidence" value="ECO:0007669"/>
    <property type="project" value="InterPro"/>
</dbReference>
<keyword evidence="10" id="KW-1185">Reference proteome</keyword>
<sequence length="459" mass="48577">MKFLFSALTAGLVSASVLASVATARAETLTDTLIAAYQNSNLLEQNRALLRAADEDVAQAVAALRPVLAFVAQSKYTDRYLSSVGGISSYDTENSVALSAEITLYDNGANRLAVDSAKESVLATRADLVNVEQQVLLSAVQAYMDVRSAIRNVDLKQSNVRLISQELDATLDRFDVGEVTRTDVSIAEAALAAARSGLVAAEGELVAAREAFKLAVGRYPGPLKGTPPKPSLPASLDGARTVAVKGHPSVVSAQHNVRVSELNASRARAALGPTVRAGASLGANEYGDDSSEFSLTLNQPIYTGGKLRAVARQATHAVEATRAGLLQSVRLVDRDVGNAWAQLSVARSQLAASDGQIRAAQLAFEGTQDEARLGSRTTLDVLDAEQDLLDARTTRVTAEANEYKALYAVLASMGLLTAEHLDLGVPIYDPVLHYNAVKNAPISIQGEKLQRIIEGTGRK</sequence>
<protein>
    <submittedName>
        <fullName evidence="9">Outer membrane protein</fullName>
    </submittedName>
</protein>
<name>A0A2T5BR89_9RHOB</name>
<dbReference type="NCBIfam" id="TIGR01844">
    <property type="entry name" value="type_I_sec_TolC"/>
    <property type="match status" value="1"/>
</dbReference>
<dbReference type="GO" id="GO:1990281">
    <property type="term" value="C:efflux pump complex"/>
    <property type="evidence" value="ECO:0007669"/>
    <property type="project" value="TreeGrafter"/>
</dbReference>
<keyword evidence="8" id="KW-0732">Signal</keyword>
<keyword evidence="7" id="KW-0998">Cell outer membrane</keyword>
<dbReference type="InterPro" id="IPR003423">
    <property type="entry name" value="OMP_efflux"/>
</dbReference>
<feature type="chain" id="PRO_5015648148" evidence="8">
    <location>
        <begin position="20"/>
        <end position="459"/>
    </location>
</feature>
<dbReference type="Pfam" id="PF02321">
    <property type="entry name" value="OEP"/>
    <property type="match status" value="2"/>
</dbReference>
<dbReference type="AlphaFoldDB" id="A0A2T5BR89"/>
<evidence type="ECO:0000256" key="8">
    <source>
        <dbReference type="SAM" id="SignalP"/>
    </source>
</evidence>
<feature type="signal peptide" evidence="8">
    <location>
        <begin position="1"/>
        <end position="19"/>
    </location>
</feature>
<keyword evidence="5" id="KW-0812">Transmembrane</keyword>
<dbReference type="OrthoDB" id="9789368at2"/>
<evidence type="ECO:0000313" key="10">
    <source>
        <dbReference type="Proteomes" id="UP000243859"/>
    </source>
</evidence>
<comment type="similarity">
    <text evidence="2">Belongs to the outer membrane factor (OMF) (TC 1.B.17) family.</text>
</comment>
<dbReference type="PANTHER" id="PTHR30026:SF22">
    <property type="entry name" value="OUTER MEMBRANE EFFLUX PROTEIN"/>
    <property type="match status" value="1"/>
</dbReference>
<dbReference type="SUPFAM" id="SSF56954">
    <property type="entry name" value="Outer membrane efflux proteins (OEP)"/>
    <property type="match status" value="1"/>
</dbReference>